<keyword evidence="5" id="KW-0966">Cell projection</keyword>
<protein>
    <recommendedName>
        <fullName evidence="6">HYDIN/VesB/CFA65-like Ig-like domain-containing protein</fullName>
    </recommendedName>
</protein>
<evidence type="ECO:0000313" key="8">
    <source>
        <dbReference type="Proteomes" id="UP000320176"/>
    </source>
</evidence>
<dbReference type="InterPro" id="IPR013783">
    <property type="entry name" value="Ig-like_fold"/>
</dbReference>
<dbReference type="InterPro" id="IPR011467">
    <property type="entry name" value="DUF1573"/>
</dbReference>
<accession>A0A5C6AZM9</accession>
<reference evidence="7 8" key="1">
    <citation type="submission" date="2019-02" db="EMBL/GenBank/DDBJ databases">
        <title>Deep-cultivation of Planctomycetes and their phenomic and genomic characterization uncovers novel biology.</title>
        <authorList>
            <person name="Wiegand S."/>
            <person name="Jogler M."/>
            <person name="Boedeker C."/>
            <person name="Pinto D."/>
            <person name="Vollmers J."/>
            <person name="Rivas-Marin E."/>
            <person name="Kohn T."/>
            <person name="Peeters S.H."/>
            <person name="Heuer A."/>
            <person name="Rast P."/>
            <person name="Oberbeckmann S."/>
            <person name="Bunk B."/>
            <person name="Jeske O."/>
            <person name="Meyerdierks A."/>
            <person name="Storesund J.E."/>
            <person name="Kallscheuer N."/>
            <person name="Luecker S."/>
            <person name="Lage O.M."/>
            <person name="Pohl T."/>
            <person name="Merkel B.J."/>
            <person name="Hornburger P."/>
            <person name="Mueller R.-W."/>
            <person name="Bruemmer F."/>
            <person name="Labrenz M."/>
            <person name="Spormann A.M."/>
            <person name="Op Den Camp H."/>
            <person name="Overmann J."/>
            <person name="Amann R."/>
            <person name="Jetten M.S.M."/>
            <person name="Mascher T."/>
            <person name="Medema M.H."/>
            <person name="Devos D.P."/>
            <person name="Kaster A.-K."/>
            <person name="Ovreas L."/>
            <person name="Rohde M."/>
            <person name="Galperin M.Y."/>
            <person name="Jogler C."/>
        </authorList>
    </citation>
    <scope>NUCLEOTIDE SEQUENCE [LARGE SCALE GENOMIC DNA]</scope>
    <source>
        <strain evidence="7 8">Pla52n</strain>
    </source>
</reference>
<dbReference type="PANTHER" id="PTHR37833:SF1">
    <property type="entry name" value="SIGNAL PEPTIDE PROTEIN"/>
    <property type="match status" value="1"/>
</dbReference>
<feature type="domain" description="HYDIN/VesB/CFA65-like Ig-like" evidence="6">
    <location>
        <begin position="166"/>
        <end position="263"/>
    </location>
</feature>
<keyword evidence="4" id="KW-0969">Cilium</keyword>
<keyword evidence="3" id="KW-0963">Cytoplasm</keyword>
<proteinExistence type="predicted"/>
<evidence type="ECO:0000256" key="4">
    <source>
        <dbReference type="ARBA" id="ARBA00023069"/>
    </source>
</evidence>
<comment type="subcellular location">
    <subcellularLocation>
        <location evidence="1">Cell projection</location>
        <location evidence="1">Cilium</location>
    </subcellularLocation>
    <subcellularLocation>
        <location evidence="2">Cytoplasm</location>
    </subcellularLocation>
</comment>
<dbReference type="Pfam" id="PF07610">
    <property type="entry name" value="DUF1573"/>
    <property type="match status" value="1"/>
</dbReference>
<name>A0A5C6AZM9_9BACT</name>
<evidence type="ECO:0000313" key="7">
    <source>
        <dbReference type="EMBL" id="TWU04977.1"/>
    </source>
</evidence>
<evidence type="ECO:0000256" key="3">
    <source>
        <dbReference type="ARBA" id="ARBA00022490"/>
    </source>
</evidence>
<sequence length="365" mass="39986">MRTTAPDFVASDDQRHLCSCCCVPPRLFIGALMVFIGVMTLAVTPSAHAQTINSSVAAKQWAEKMFENRSHDFRAVGRGTKCEYHFELTNLYEQDVHIAGVRSSCGCTTPTITKDTLKTHEKSSIVATFNTSTFVGQKSAVVTVIFDRPAYAEVQLTVSGFIRTDITFEPNEVTFGEIGIGQTAEQDVVITHRGSNDWRITDVRSLCSDLQVRLSSPEISPGIVRYRMKVNVLESMPEGDVRERLTLISNDRNFPTTEMSINGRVRPPLSISPAAMSFGTVQPGATVSKRVLLRGEKPFAVTQVICPDSRFQFDLPEGSKTFHVLNVRFAAGAEPARVGQEIRVVTDMNDGKSVTCVLTGTIAGS</sequence>
<dbReference type="PANTHER" id="PTHR37833">
    <property type="entry name" value="LIPOPROTEIN-RELATED"/>
    <property type="match status" value="1"/>
</dbReference>
<dbReference type="Gene3D" id="2.60.40.10">
    <property type="entry name" value="Immunoglobulins"/>
    <property type="match status" value="2"/>
</dbReference>
<evidence type="ECO:0000259" key="6">
    <source>
        <dbReference type="Pfam" id="PF22544"/>
    </source>
</evidence>
<evidence type="ECO:0000256" key="2">
    <source>
        <dbReference type="ARBA" id="ARBA00004496"/>
    </source>
</evidence>
<evidence type="ECO:0000256" key="1">
    <source>
        <dbReference type="ARBA" id="ARBA00004138"/>
    </source>
</evidence>
<dbReference type="RefSeq" id="WP_342190198.1">
    <property type="nucleotide sequence ID" value="NZ_CP151726.1"/>
</dbReference>
<dbReference type="Proteomes" id="UP000320176">
    <property type="component" value="Unassembled WGS sequence"/>
</dbReference>
<keyword evidence="8" id="KW-1185">Reference proteome</keyword>
<dbReference type="Pfam" id="PF22544">
    <property type="entry name" value="HYDIN_VesB_CFA65-like_Ig"/>
    <property type="match status" value="1"/>
</dbReference>
<dbReference type="AlphaFoldDB" id="A0A5C6AZM9"/>
<organism evidence="7 8">
    <name type="scientific">Stieleria varia</name>
    <dbReference type="NCBI Taxonomy" id="2528005"/>
    <lineage>
        <taxon>Bacteria</taxon>
        <taxon>Pseudomonadati</taxon>
        <taxon>Planctomycetota</taxon>
        <taxon>Planctomycetia</taxon>
        <taxon>Pirellulales</taxon>
        <taxon>Pirellulaceae</taxon>
        <taxon>Stieleria</taxon>
    </lineage>
</organism>
<comment type="caution">
    <text evidence="7">The sequence shown here is derived from an EMBL/GenBank/DDBJ whole genome shotgun (WGS) entry which is preliminary data.</text>
</comment>
<gene>
    <name evidence="7" type="ORF">Pla52n_30220</name>
</gene>
<dbReference type="InterPro" id="IPR053879">
    <property type="entry name" value="HYDIN_VesB_CFA65-like_Ig"/>
</dbReference>
<dbReference type="EMBL" id="SJPN01000003">
    <property type="protein sequence ID" value="TWU04977.1"/>
    <property type="molecule type" value="Genomic_DNA"/>
</dbReference>
<evidence type="ECO:0000256" key="5">
    <source>
        <dbReference type="ARBA" id="ARBA00023273"/>
    </source>
</evidence>